<dbReference type="PANTHER" id="PTHR11715">
    <property type="entry name" value="GLYCINE CLEAVAGE SYSTEM H PROTEIN"/>
    <property type="match status" value="1"/>
</dbReference>
<dbReference type="NCBIfam" id="TIGR00527">
    <property type="entry name" value="gcvH"/>
    <property type="match status" value="1"/>
</dbReference>
<dbReference type="SUPFAM" id="SSF51230">
    <property type="entry name" value="Single hybrid motif"/>
    <property type="match status" value="1"/>
</dbReference>
<dbReference type="Proteomes" id="UP001500325">
    <property type="component" value="Unassembled WGS sequence"/>
</dbReference>
<dbReference type="InterPro" id="IPR011053">
    <property type="entry name" value="Single_hybrid_motif"/>
</dbReference>
<dbReference type="PROSITE" id="PS00189">
    <property type="entry name" value="LIPOYL"/>
    <property type="match status" value="1"/>
</dbReference>
<sequence>MTAERTATPDDLRYTEAHEWVRVLDGNRVRVGVTDHAQEQLGDVVFVQLPTVGDTFAQGDALGEVESTKSVSDIYAPLAGEVVAVNSALEDSPELINSAAYGEGWIVELQLGDTGADEVAGLLDASAYRQLVEGA</sequence>
<evidence type="ECO:0000259" key="4">
    <source>
        <dbReference type="PROSITE" id="PS50968"/>
    </source>
</evidence>
<accession>A0ABP8W248</accession>
<keyword evidence="2 3" id="KW-0450">Lipoyl</keyword>
<proteinExistence type="inferred from homology"/>
<dbReference type="RefSeq" id="WP_345378593.1">
    <property type="nucleotide sequence ID" value="NZ_BAABIC010000003.1"/>
</dbReference>
<dbReference type="InterPro" id="IPR033753">
    <property type="entry name" value="GCV_H/Fam206"/>
</dbReference>
<dbReference type="InterPro" id="IPR000089">
    <property type="entry name" value="Biotin_lipoyl"/>
</dbReference>
<name>A0ABP8W248_9PSEU</name>
<comment type="function">
    <text evidence="3">The glycine cleavage system catalyzes the degradation of glycine. The H protein shuttles the methylamine group of glycine from the P protein to the T protein.</text>
</comment>
<evidence type="ECO:0000256" key="3">
    <source>
        <dbReference type="HAMAP-Rule" id="MF_00272"/>
    </source>
</evidence>
<evidence type="ECO:0000313" key="5">
    <source>
        <dbReference type="EMBL" id="GAA4678642.1"/>
    </source>
</evidence>
<evidence type="ECO:0000313" key="6">
    <source>
        <dbReference type="Proteomes" id="UP001500325"/>
    </source>
</evidence>
<dbReference type="CDD" id="cd06848">
    <property type="entry name" value="GCS_H"/>
    <property type="match status" value="1"/>
</dbReference>
<dbReference type="NCBIfam" id="NF002270">
    <property type="entry name" value="PRK01202.1"/>
    <property type="match status" value="1"/>
</dbReference>
<dbReference type="InterPro" id="IPR003016">
    <property type="entry name" value="2-oxoA_DH_lipoyl-BS"/>
</dbReference>
<dbReference type="PROSITE" id="PS50968">
    <property type="entry name" value="BIOTINYL_LIPOYL"/>
    <property type="match status" value="1"/>
</dbReference>
<comment type="subunit">
    <text evidence="3">The glycine cleavage system is composed of four proteins: P, T, L and H.</text>
</comment>
<dbReference type="HAMAP" id="MF_00272">
    <property type="entry name" value="GcvH"/>
    <property type="match status" value="1"/>
</dbReference>
<dbReference type="Pfam" id="PF01597">
    <property type="entry name" value="GCV_H"/>
    <property type="match status" value="1"/>
</dbReference>
<feature type="domain" description="Lipoyl-binding" evidence="4">
    <location>
        <begin position="28"/>
        <end position="110"/>
    </location>
</feature>
<reference evidence="6" key="1">
    <citation type="journal article" date="2019" name="Int. J. Syst. Evol. Microbiol.">
        <title>The Global Catalogue of Microorganisms (GCM) 10K type strain sequencing project: providing services to taxonomists for standard genome sequencing and annotation.</title>
        <authorList>
            <consortium name="The Broad Institute Genomics Platform"/>
            <consortium name="The Broad Institute Genome Sequencing Center for Infectious Disease"/>
            <person name="Wu L."/>
            <person name="Ma J."/>
        </authorList>
    </citation>
    <scope>NUCLEOTIDE SEQUENCE [LARGE SCALE GENOMIC DNA]</scope>
    <source>
        <strain evidence="6">JCM 18055</strain>
    </source>
</reference>
<comment type="caution">
    <text evidence="5">The sequence shown here is derived from an EMBL/GenBank/DDBJ whole genome shotgun (WGS) entry which is preliminary data.</text>
</comment>
<protein>
    <recommendedName>
        <fullName evidence="3">Glycine cleavage system H protein</fullName>
    </recommendedName>
</protein>
<dbReference type="InterPro" id="IPR017453">
    <property type="entry name" value="GCV_H_sub"/>
</dbReference>
<evidence type="ECO:0000256" key="1">
    <source>
        <dbReference type="ARBA" id="ARBA00009249"/>
    </source>
</evidence>
<dbReference type="Gene3D" id="2.40.50.100">
    <property type="match status" value="1"/>
</dbReference>
<comment type="cofactor">
    <cofactor evidence="3">
        <name>(R)-lipoate</name>
        <dbReference type="ChEBI" id="CHEBI:83088"/>
    </cofactor>
    <text evidence="3">Binds 1 lipoyl cofactor covalently.</text>
</comment>
<evidence type="ECO:0000256" key="2">
    <source>
        <dbReference type="ARBA" id="ARBA00022823"/>
    </source>
</evidence>
<comment type="similarity">
    <text evidence="1 3">Belongs to the GcvH family.</text>
</comment>
<feature type="modified residue" description="N6-lipoyllysine" evidence="3">
    <location>
        <position position="69"/>
    </location>
</feature>
<keyword evidence="6" id="KW-1185">Reference proteome</keyword>
<dbReference type="EMBL" id="BAABIC010000003">
    <property type="protein sequence ID" value="GAA4678642.1"/>
    <property type="molecule type" value="Genomic_DNA"/>
</dbReference>
<dbReference type="PANTHER" id="PTHR11715:SF3">
    <property type="entry name" value="GLYCINE CLEAVAGE SYSTEM H PROTEIN-RELATED"/>
    <property type="match status" value="1"/>
</dbReference>
<gene>
    <name evidence="3 5" type="primary">gcvH</name>
    <name evidence="5" type="ORF">GCM10023215_09460</name>
</gene>
<organism evidence="5 6">
    <name type="scientific">Pseudonocardia yuanmonensis</name>
    <dbReference type="NCBI Taxonomy" id="1095914"/>
    <lineage>
        <taxon>Bacteria</taxon>
        <taxon>Bacillati</taxon>
        <taxon>Actinomycetota</taxon>
        <taxon>Actinomycetes</taxon>
        <taxon>Pseudonocardiales</taxon>
        <taxon>Pseudonocardiaceae</taxon>
        <taxon>Pseudonocardia</taxon>
    </lineage>
</organism>
<dbReference type="InterPro" id="IPR002930">
    <property type="entry name" value="GCV_H"/>
</dbReference>